<sequence>MAALQTRRPRAPDPCPDARAVVDFWRASARNWFSGDARFDRLFRDRFLALHRAVVAGRCDDWLATPEGALALVILTDQFPRNAFRGRPRMYASDPLARRHARAALEAGHLDAVDRDLRLFFCLPFAHSETLSDQDLSVALHAGRLGDPWLSHARGHRDIIRRFGRFPHRNAILGRPSTPDEAAFLQSGGFSG</sequence>
<accession>A0A386UHM6</accession>
<evidence type="ECO:0000313" key="1">
    <source>
        <dbReference type="EMBL" id="AYF00164.1"/>
    </source>
</evidence>
<dbReference type="InterPro" id="IPR011990">
    <property type="entry name" value="TPR-like_helical_dom_sf"/>
</dbReference>
<dbReference type="EMBL" id="CP031078">
    <property type="protein sequence ID" value="AYF00164.1"/>
    <property type="molecule type" value="Genomic_DNA"/>
</dbReference>
<dbReference type="Gene3D" id="1.25.40.10">
    <property type="entry name" value="Tetratricopeptide repeat domain"/>
    <property type="match status" value="1"/>
</dbReference>
<dbReference type="AlphaFoldDB" id="A0A386UHM6"/>
<dbReference type="Proteomes" id="UP000272010">
    <property type="component" value="Chromosome"/>
</dbReference>
<name>A0A386UHM6_9RHOB</name>
<dbReference type="Gene3D" id="1.20.58.320">
    <property type="entry name" value="TPR-like"/>
    <property type="match status" value="1"/>
</dbReference>
<dbReference type="Pfam" id="PF06041">
    <property type="entry name" value="DUF924"/>
    <property type="match status" value="1"/>
</dbReference>
<evidence type="ECO:0000313" key="2">
    <source>
        <dbReference type="Proteomes" id="UP000272010"/>
    </source>
</evidence>
<protein>
    <submittedName>
        <fullName evidence="1">DUF924 domain-containing protein</fullName>
    </submittedName>
</protein>
<reference evidence="2" key="1">
    <citation type="submission" date="2018-07" db="EMBL/GenBank/DDBJ databases">
        <title>Genome Structure of the Opportunistic Pathogen Paracoccus yeei (Alphaproteobacteria) and Identification of Putative Virulence Factors.</title>
        <authorList>
            <person name="Lasek R."/>
            <person name="Szuplewska M."/>
            <person name="Mitura M."/>
            <person name="Decewicz P."/>
            <person name="Chmielowska C."/>
            <person name="Pawlot A."/>
            <person name="Sentkowska D."/>
            <person name="Czarnecki J."/>
            <person name="Bartosik D."/>
        </authorList>
    </citation>
    <scope>NUCLEOTIDE SEQUENCE [LARGE SCALE GENOMIC DNA]</scope>
    <source>
        <strain evidence="2">CCUG 32053</strain>
    </source>
</reference>
<organism evidence="1 2">
    <name type="scientific">Paracoccus yeei</name>
    <dbReference type="NCBI Taxonomy" id="147645"/>
    <lineage>
        <taxon>Bacteria</taxon>
        <taxon>Pseudomonadati</taxon>
        <taxon>Pseudomonadota</taxon>
        <taxon>Alphaproteobacteria</taxon>
        <taxon>Rhodobacterales</taxon>
        <taxon>Paracoccaceae</taxon>
        <taxon>Paracoccus</taxon>
    </lineage>
</organism>
<gene>
    <name evidence="1" type="ORF">PY32053_00479</name>
</gene>
<dbReference type="SUPFAM" id="SSF48452">
    <property type="entry name" value="TPR-like"/>
    <property type="match status" value="1"/>
</dbReference>
<dbReference type="InterPro" id="IPR010323">
    <property type="entry name" value="DUF924"/>
</dbReference>
<proteinExistence type="predicted"/>
<dbReference type="RefSeq" id="WP_120440421.1">
    <property type="nucleotide sequence ID" value="NZ_CP031078.1"/>
</dbReference>